<name>A0ABU5CDA1_9BACI</name>
<feature type="transmembrane region" description="Helical" evidence="7">
    <location>
        <begin position="98"/>
        <end position="118"/>
    </location>
</feature>
<evidence type="ECO:0000256" key="7">
    <source>
        <dbReference type="SAM" id="Phobius"/>
    </source>
</evidence>
<evidence type="ECO:0000259" key="9">
    <source>
        <dbReference type="Pfam" id="PF06750"/>
    </source>
</evidence>
<evidence type="ECO:0000256" key="4">
    <source>
        <dbReference type="ARBA" id="ARBA00022692"/>
    </source>
</evidence>
<keyword evidence="10" id="KW-0378">Hydrolase</keyword>
<dbReference type="InterPro" id="IPR000045">
    <property type="entry name" value="Prepilin_IV_endopep_pep"/>
</dbReference>
<evidence type="ECO:0000256" key="3">
    <source>
        <dbReference type="ARBA" id="ARBA00022475"/>
    </source>
</evidence>
<comment type="caution">
    <text evidence="10">The sequence shown here is derived from an EMBL/GenBank/DDBJ whole genome shotgun (WGS) entry which is preliminary data.</text>
</comment>
<dbReference type="Gene3D" id="1.20.120.1220">
    <property type="match status" value="1"/>
</dbReference>
<comment type="subcellular location">
    <subcellularLocation>
        <location evidence="1">Cell membrane</location>
        <topology evidence="1">Multi-pass membrane protein</topology>
    </subcellularLocation>
</comment>
<feature type="domain" description="Prepilin type IV endopeptidase peptidase" evidence="8">
    <location>
        <begin position="55"/>
        <end position="159"/>
    </location>
</feature>
<keyword evidence="3" id="KW-1003">Cell membrane</keyword>
<evidence type="ECO:0000256" key="2">
    <source>
        <dbReference type="ARBA" id="ARBA00005801"/>
    </source>
</evidence>
<dbReference type="Proteomes" id="UP001281447">
    <property type="component" value="Unassembled WGS sequence"/>
</dbReference>
<evidence type="ECO:0000259" key="8">
    <source>
        <dbReference type="Pfam" id="PF01478"/>
    </source>
</evidence>
<dbReference type="EC" id="3.4.23.-" evidence="10"/>
<evidence type="ECO:0000256" key="6">
    <source>
        <dbReference type="ARBA" id="ARBA00023136"/>
    </source>
</evidence>
<dbReference type="EMBL" id="JAWDIP010000004">
    <property type="protein sequence ID" value="MDY0396985.1"/>
    <property type="molecule type" value="Genomic_DNA"/>
</dbReference>
<accession>A0ABU5CDA1</accession>
<dbReference type="PANTHER" id="PTHR30487:SF0">
    <property type="entry name" value="PREPILIN LEADER PEPTIDASE_N-METHYLTRANSFERASE-RELATED"/>
    <property type="match status" value="1"/>
</dbReference>
<protein>
    <submittedName>
        <fullName evidence="10">A24 family peptidase</fullName>
        <ecNumber evidence="10">3.4.23.-</ecNumber>
    </submittedName>
</protein>
<comment type="similarity">
    <text evidence="2">Belongs to the peptidase A24 family.</text>
</comment>
<evidence type="ECO:0000256" key="5">
    <source>
        <dbReference type="ARBA" id="ARBA00022989"/>
    </source>
</evidence>
<evidence type="ECO:0000313" key="11">
    <source>
        <dbReference type="Proteomes" id="UP001281447"/>
    </source>
</evidence>
<gene>
    <name evidence="10" type="ORF">RWE15_25265</name>
</gene>
<feature type="transmembrane region" description="Helical" evidence="7">
    <location>
        <begin position="175"/>
        <end position="203"/>
    </location>
</feature>
<reference evidence="10 11" key="1">
    <citation type="submission" date="2023-10" db="EMBL/GenBank/DDBJ databases">
        <title>Virgibacillus halophilus 5B73C genome.</title>
        <authorList>
            <person name="Miliotis G."/>
            <person name="Sengupta P."/>
            <person name="Hameed A."/>
            <person name="Chuvochina M."/>
            <person name="Mcdonagh F."/>
            <person name="Simpson A.C."/>
            <person name="Singh N.K."/>
            <person name="Rekha P.D."/>
            <person name="Raman K."/>
            <person name="Hugenholtz P."/>
            <person name="Venkateswaran K."/>
        </authorList>
    </citation>
    <scope>NUCLEOTIDE SEQUENCE [LARGE SCALE GENOMIC DNA]</scope>
    <source>
        <strain evidence="10 11">5B73C</strain>
    </source>
</reference>
<dbReference type="InterPro" id="IPR050882">
    <property type="entry name" value="Prepilin_peptidase/N-MTase"/>
</dbReference>
<dbReference type="Pfam" id="PF01478">
    <property type="entry name" value="Peptidase_A24"/>
    <property type="match status" value="1"/>
</dbReference>
<dbReference type="InterPro" id="IPR010627">
    <property type="entry name" value="Prepilin_pept_A24_N"/>
</dbReference>
<keyword evidence="4 7" id="KW-0812">Transmembrane</keyword>
<feature type="transmembrane region" description="Helical" evidence="7">
    <location>
        <begin position="130"/>
        <end position="163"/>
    </location>
</feature>
<feature type="transmembrane region" description="Helical" evidence="7">
    <location>
        <begin position="40"/>
        <end position="66"/>
    </location>
</feature>
<dbReference type="GO" id="GO:0016787">
    <property type="term" value="F:hydrolase activity"/>
    <property type="evidence" value="ECO:0007669"/>
    <property type="project" value="UniProtKB-KW"/>
</dbReference>
<evidence type="ECO:0000256" key="1">
    <source>
        <dbReference type="ARBA" id="ARBA00004651"/>
    </source>
</evidence>
<feature type="transmembrane region" description="Helical" evidence="7">
    <location>
        <begin position="73"/>
        <end position="92"/>
    </location>
</feature>
<evidence type="ECO:0000313" key="10">
    <source>
        <dbReference type="EMBL" id="MDY0396985.1"/>
    </source>
</evidence>
<sequence length="231" mass="26090">MSLFQSFLFLLQKGTCRHCNSKISSIYPATELLTGFLFMYSFLIIGWQMELAVALFFISMLMIIFVSDLKYMVIENKVLLFFLPIFILLRSMQPLETWWTAMGGALLGAGIVFMIIFLSGGGMGAGDMKLFGVIGIVLGTKLVLFAFFLSCVIGAVFGIALIMLKVVQRKQPVPFGPYIISGSLVSYFYGNEILNWYFFYLLWISRNNVVHTKQTCTQCVRQRVHLNVSGK</sequence>
<feature type="domain" description="Prepilin peptidase A24 N-terminal" evidence="9">
    <location>
        <begin position="9"/>
        <end position="43"/>
    </location>
</feature>
<dbReference type="PANTHER" id="PTHR30487">
    <property type="entry name" value="TYPE 4 PREPILIN-LIKE PROTEINS LEADER PEPTIDE-PROCESSING ENZYME"/>
    <property type="match status" value="1"/>
</dbReference>
<keyword evidence="6 7" id="KW-0472">Membrane</keyword>
<dbReference type="Pfam" id="PF06750">
    <property type="entry name" value="A24_N_bact"/>
    <property type="match status" value="1"/>
</dbReference>
<keyword evidence="11" id="KW-1185">Reference proteome</keyword>
<proteinExistence type="inferred from homology"/>
<keyword evidence="5 7" id="KW-1133">Transmembrane helix</keyword>
<organism evidence="10 11">
    <name type="scientific">Tigheibacillus halophilus</name>
    <dbReference type="NCBI Taxonomy" id="361280"/>
    <lineage>
        <taxon>Bacteria</taxon>
        <taxon>Bacillati</taxon>
        <taxon>Bacillota</taxon>
        <taxon>Bacilli</taxon>
        <taxon>Bacillales</taxon>
        <taxon>Bacillaceae</taxon>
        <taxon>Tigheibacillus</taxon>
    </lineage>
</organism>